<feature type="compositionally biased region" description="Basic residues" evidence="1">
    <location>
        <begin position="26"/>
        <end position="36"/>
    </location>
</feature>
<feature type="compositionally biased region" description="Basic and acidic residues" evidence="1">
    <location>
        <begin position="102"/>
        <end position="112"/>
    </location>
</feature>
<dbReference type="Proteomes" id="UP000799538">
    <property type="component" value="Unassembled WGS sequence"/>
</dbReference>
<dbReference type="SUPFAM" id="SSF50978">
    <property type="entry name" value="WD40 repeat-like"/>
    <property type="match status" value="1"/>
</dbReference>
<organism evidence="2 3">
    <name type="scientific">Elsinoe ampelina</name>
    <dbReference type="NCBI Taxonomy" id="302913"/>
    <lineage>
        <taxon>Eukaryota</taxon>
        <taxon>Fungi</taxon>
        <taxon>Dikarya</taxon>
        <taxon>Ascomycota</taxon>
        <taxon>Pezizomycotina</taxon>
        <taxon>Dothideomycetes</taxon>
        <taxon>Dothideomycetidae</taxon>
        <taxon>Myriangiales</taxon>
        <taxon>Elsinoaceae</taxon>
        <taxon>Elsinoe</taxon>
    </lineage>
</organism>
<dbReference type="OrthoDB" id="3938623at2759"/>
<accession>A0A6A6GHP7</accession>
<feature type="compositionally biased region" description="Polar residues" evidence="1">
    <location>
        <begin position="249"/>
        <end position="259"/>
    </location>
</feature>
<feature type="region of interest" description="Disordered" evidence="1">
    <location>
        <begin position="1"/>
        <end position="279"/>
    </location>
</feature>
<dbReference type="AlphaFoldDB" id="A0A6A6GHP7"/>
<keyword evidence="3" id="KW-1185">Reference proteome</keyword>
<feature type="compositionally biased region" description="Basic and acidic residues" evidence="1">
    <location>
        <begin position="232"/>
        <end position="241"/>
    </location>
</feature>
<feature type="compositionally biased region" description="Polar residues" evidence="1">
    <location>
        <begin position="848"/>
        <end position="860"/>
    </location>
</feature>
<evidence type="ECO:0000313" key="2">
    <source>
        <dbReference type="EMBL" id="KAF2224993.1"/>
    </source>
</evidence>
<dbReference type="GO" id="GO:0042594">
    <property type="term" value="P:response to starvation"/>
    <property type="evidence" value="ECO:0007669"/>
    <property type="project" value="TreeGrafter"/>
</dbReference>
<dbReference type="PANTHER" id="PTHR13268">
    <property type="entry name" value="BREAST CARCINOMA AMPLIFIED SEQUENCE 3"/>
    <property type="match status" value="1"/>
</dbReference>
<feature type="region of interest" description="Disordered" evidence="1">
    <location>
        <begin position="532"/>
        <end position="551"/>
    </location>
</feature>
<feature type="compositionally biased region" description="Polar residues" evidence="1">
    <location>
        <begin position="534"/>
        <end position="544"/>
    </location>
</feature>
<feature type="compositionally biased region" description="Low complexity" evidence="1">
    <location>
        <begin position="831"/>
        <end position="845"/>
    </location>
</feature>
<protein>
    <submittedName>
        <fullName evidence="2">Uncharacterized protein</fullName>
    </submittedName>
</protein>
<dbReference type="GO" id="GO:0006914">
    <property type="term" value="P:autophagy"/>
    <property type="evidence" value="ECO:0007669"/>
    <property type="project" value="InterPro"/>
</dbReference>
<reference evidence="3" key="1">
    <citation type="journal article" date="2020" name="Stud. Mycol.">
        <title>101 Dothideomycetes genomes: A test case for predicting lifestyles and emergence of pathogens.</title>
        <authorList>
            <person name="Haridas S."/>
            <person name="Albert R."/>
            <person name="Binder M."/>
            <person name="Bloem J."/>
            <person name="LaButti K."/>
            <person name="Salamov A."/>
            <person name="Andreopoulos B."/>
            <person name="Baker S."/>
            <person name="Barry K."/>
            <person name="Bills G."/>
            <person name="Bluhm B."/>
            <person name="Cannon C."/>
            <person name="Castanera R."/>
            <person name="Culley D."/>
            <person name="Daum C."/>
            <person name="Ezra D."/>
            <person name="Gonzalez J."/>
            <person name="Henrissat B."/>
            <person name="Kuo A."/>
            <person name="Liang C."/>
            <person name="Lipzen A."/>
            <person name="Lutzoni F."/>
            <person name="Magnuson J."/>
            <person name="Mondo S."/>
            <person name="Nolan M."/>
            <person name="Ohm R."/>
            <person name="Pangilinan J."/>
            <person name="Park H.-J."/>
            <person name="Ramirez L."/>
            <person name="Alfaro M."/>
            <person name="Sun H."/>
            <person name="Tritt A."/>
            <person name="Yoshinaga Y."/>
            <person name="Zwiers L.-H."/>
            <person name="Turgeon B."/>
            <person name="Goodwin S."/>
            <person name="Spatafora J."/>
            <person name="Crous P."/>
            <person name="Grigoriev I."/>
        </authorList>
    </citation>
    <scope>NUCLEOTIDE SEQUENCE [LARGE SCALE GENOMIC DNA]</scope>
    <source>
        <strain evidence="3">CECT 20119</strain>
    </source>
</reference>
<dbReference type="EMBL" id="ML992504">
    <property type="protein sequence ID" value="KAF2224993.1"/>
    <property type="molecule type" value="Genomic_DNA"/>
</dbReference>
<dbReference type="InterPro" id="IPR045142">
    <property type="entry name" value="BCAS3-like"/>
</dbReference>
<proteinExistence type="predicted"/>
<evidence type="ECO:0000256" key="1">
    <source>
        <dbReference type="SAM" id="MobiDB-lite"/>
    </source>
</evidence>
<dbReference type="PANTHER" id="PTHR13268:SF0">
    <property type="entry name" value="BCAS3 MICROTUBULE ASSOCIATED CELL MIGRATION FACTOR"/>
    <property type="match status" value="1"/>
</dbReference>
<feature type="region of interest" description="Disordered" evidence="1">
    <location>
        <begin position="831"/>
        <end position="860"/>
    </location>
</feature>
<evidence type="ECO:0000313" key="3">
    <source>
        <dbReference type="Proteomes" id="UP000799538"/>
    </source>
</evidence>
<gene>
    <name evidence="2" type="ORF">BDZ85DRAFT_86987</name>
</gene>
<dbReference type="InterPro" id="IPR036322">
    <property type="entry name" value="WD40_repeat_dom_sf"/>
</dbReference>
<dbReference type="GO" id="GO:0005737">
    <property type="term" value="C:cytoplasm"/>
    <property type="evidence" value="ECO:0007669"/>
    <property type="project" value="TreeGrafter"/>
</dbReference>
<name>A0A6A6GHP7_9PEZI</name>
<sequence length="1162" mass="124727">MPSSADEATGQEQEVLQRKDSLRQPTSKKQKKKAKKAAAAAKLLGDPTDEVNTSEVESGTPPIDLLAPPPFREERLLSSSPEAAVSDPEPSYPDTPPIFAQEIHDDSEKVPALDEELPEVQELVKASPGVAIVAPSARSHQVPDRDLSPPEIPGQNGVSLSQNEHGQRERYEAPTLSPSRGVFAAAVTRFTPPSPSPLSQKPQVRSPPQSPVLPEPEFRPSFKPFTQPIEQHVQERHEPRSPRKVSIPQVRTEQASPQTIARPPRLPESRIKSPPQSPRLAAPLPAMAARKLSVPDAPPPHLAQRHFSRVPETSFGLHNVAGSGEIPPGTDKYFCGFDSLDGASLEPQDIASNILLVGSEGALDVCRYNRNRRELIGRLEGLRGSVVDAKILPVSGLDDPYAHYRPLVACVIHGPVLEDSAPEGGVSLQRGQGSSITAYQTTVEVLSLKRSKHIATLFISAPQHLPHAVGHPLFTEPVPEGSIVIAAEGQYVVVASGESGEVFIFAPGNEASGASLSDFNCVGKYWTRTREHVTNPQSTETSAPDQKAPDEQMRSMPIFSLSKRWLAISPPSLSSSQKSIDGDPLVWQDRPAPPGVAAYVSPPPPIVDCEVDAPSGPSLLGRVTKQATNEIRKGAQWVGEQGMSVIKGCWNRSPSVGNVQAPAPSTRKSPVEDLSPGFPPTHGQGREQPIAKIEPSLVSIIDLNKLSSLDDGLAKSPLAPLATFTLNEGCSFISFSPSGLALLTTNQVGDASTVWDLMRVTDARAALSITAQHSQIAHASGIVRLVATFSRLSPSDVVDVRWTSTSNRVGILTSKGTLHLHELPRHDSLSVAVRSPASPASIPRSDLPSPSTSPQELPTGWISNVRSGWQNVSGRLGAIRSASESGGGIVTSTRQSLNQASVAARYASGRAVRNGYNSALEGAYSLRHSQDNKIRLKSVHHSVKPGCFRWLSGKDEGLVSTVADGTLCTYAVKSNYHVQGKRTIVVLDASRKAGPVQSLPGISATRLPPAVLGLLNPDGPHNSCAKLGAHGFWTLNRDNASPSPPVRAARTAGNIQQDKETCPQYLPLHRLKQVGLFTYKERSSAKVQHALGVQVKEPWCFGESLSPVDKVTVQQSKVPRSYEAEDRAFDGMIGQMEDFSLDNGMTADPYGGRYSRSNEDLI</sequence>